<keyword evidence="1" id="KW-1133">Transmembrane helix</keyword>
<sequence>MSSTPTTKSCSSSNPNDSFHIPFISKINFRSLWNSLKKWIKRPKHIALFIWSLFVASGLIILALLMTGILNKAIPSNNRRKHWSEIINQVLNALFTIIAIYEHPKFFLELILLLRWRDGDEIELKKVYAKNGVSKPNERKHMMIVVILLHITCFAQYVLCGLYWFYTSTTRPNWALNLSIGIGTAAPIIVVLYTRYGPLYRTNEEDEEIVFLAFPCTFYVFGWNMERLGFGNKFVHIIKFKLVCISPFLIFYITFLKVIDDKIKLILVIIGGILCVFGSFYGGFWRTKMRKKFKLHGYSFCCGSSTITDYIQWLFCWSCSLAQEVRTANFYDIEKDGFYEKVIKDGQKPVLILVPLESEGNKSILRDCECSYQKNILFVLPNKVMGPPLSPIINVEEELFVSIEL</sequence>
<proteinExistence type="predicted"/>
<organism evidence="2 3">
    <name type="scientific">Dendrobium catenatum</name>
    <dbReference type="NCBI Taxonomy" id="906689"/>
    <lineage>
        <taxon>Eukaryota</taxon>
        <taxon>Viridiplantae</taxon>
        <taxon>Streptophyta</taxon>
        <taxon>Embryophyta</taxon>
        <taxon>Tracheophyta</taxon>
        <taxon>Spermatophyta</taxon>
        <taxon>Magnoliopsida</taxon>
        <taxon>Liliopsida</taxon>
        <taxon>Asparagales</taxon>
        <taxon>Orchidaceae</taxon>
        <taxon>Epidendroideae</taxon>
        <taxon>Malaxideae</taxon>
        <taxon>Dendrobiinae</taxon>
        <taxon>Dendrobium</taxon>
    </lineage>
</organism>
<dbReference type="Proteomes" id="UP000233837">
    <property type="component" value="Unassembled WGS sequence"/>
</dbReference>
<dbReference type="NCBIfam" id="TIGR01571">
    <property type="entry name" value="A_thal_Cys_rich"/>
    <property type="match status" value="1"/>
</dbReference>
<feature type="transmembrane region" description="Helical" evidence="1">
    <location>
        <begin position="142"/>
        <end position="166"/>
    </location>
</feature>
<feature type="transmembrane region" description="Helical" evidence="1">
    <location>
        <begin position="46"/>
        <end position="70"/>
    </location>
</feature>
<dbReference type="PANTHER" id="PTHR31045:SF19">
    <property type="entry name" value="OS03G0299800 PROTEIN"/>
    <property type="match status" value="1"/>
</dbReference>
<gene>
    <name evidence="2" type="ORF">MA16_Dca020002</name>
</gene>
<evidence type="ECO:0000313" key="2">
    <source>
        <dbReference type="EMBL" id="PKU86556.1"/>
    </source>
</evidence>
<dbReference type="PANTHER" id="PTHR31045">
    <property type="entry name" value="PLAC8 FAMILY PROTEIN-RELATED"/>
    <property type="match status" value="1"/>
</dbReference>
<evidence type="ECO:0000256" key="1">
    <source>
        <dbReference type="SAM" id="Phobius"/>
    </source>
</evidence>
<feature type="transmembrane region" description="Helical" evidence="1">
    <location>
        <begin position="237"/>
        <end position="259"/>
    </location>
</feature>
<dbReference type="InterPro" id="IPR021369">
    <property type="entry name" value="DUF2985"/>
</dbReference>
<keyword evidence="3" id="KW-1185">Reference proteome</keyword>
<reference evidence="2 3" key="1">
    <citation type="journal article" date="2016" name="Sci. Rep.">
        <title>The Dendrobium catenatum Lindl. genome sequence provides insights into polysaccharide synthase, floral development and adaptive evolution.</title>
        <authorList>
            <person name="Zhang G.Q."/>
            <person name="Xu Q."/>
            <person name="Bian C."/>
            <person name="Tsai W.C."/>
            <person name="Yeh C.M."/>
            <person name="Liu K.W."/>
            <person name="Yoshida K."/>
            <person name="Zhang L.S."/>
            <person name="Chang S.B."/>
            <person name="Chen F."/>
            <person name="Shi Y."/>
            <person name="Su Y.Y."/>
            <person name="Zhang Y.Q."/>
            <person name="Chen L.J."/>
            <person name="Yin Y."/>
            <person name="Lin M."/>
            <person name="Huang H."/>
            <person name="Deng H."/>
            <person name="Wang Z.W."/>
            <person name="Zhu S.L."/>
            <person name="Zhao X."/>
            <person name="Deng C."/>
            <person name="Niu S.C."/>
            <person name="Huang J."/>
            <person name="Wang M."/>
            <person name="Liu G.H."/>
            <person name="Yang H.J."/>
            <person name="Xiao X.J."/>
            <person name="Hsiao Y.Y."/>
            <person name="Wu W.L."/>
            <person name="Chen Y.Y."/>
            <person name="Mitsuda N."/>
            <person name="Ohme-Takagi M."/>
            <person name="Luo Y.B."/>
            <person name="Van de Peer Y."/>
            <person name="Liu Z.J."/>
        </authorList>
    </citation>
    <scope>NUCLEOTIDE SEQUENCE [LARGE SCALE GENOMIC DNA]</scope>
    <source>
        <tissue evidence="2">The whole plant</tissue>
    </source>
</reference>
<accession>A0A2I0XF61</accession>
<feature type="transmembrane region" description="Helical" evidence="1">
    <location>
        <begin position="178"/>
        <end position="196"/>
    </location>
</feature>
<dbReference type="Pfam" id="PF04749">
    <property type="entry name" value="PLAC8"/>
    <property type="match status" value="1"/>
</dbReference>
<dbReference type="AlphaFoldDB" id="A0A2I0XF61"/>
<dbReference type="InterPro" id="IPR006461">
    <property type="entry name" value="PLAC_motif_containing"/>
</dbReference>
<protein>
    <submittedName>
        <fullName evidence="2">Uncharacterized protein</fullName>
    </submittedName>
</protein>
<dbReference type="Pfam" id="PF11204">
    <property type="entry name" value="DUF2985"/>
    <property type="match status" value="1"/>
</dbReference>
<keyword evidence="1" id="KW-0812">Transmembrane</keyword>
<feature type="transmembrane region" description="Helical" evidence="1">
    <location>
        <begin position="265"/>
        <end position="284"/>
    </location>
</feature>
<reference evidence="2 3" key="2">
    <citation type="journal article" date="2017" name="Nature">
        <title>The Apostasia genome and the evolution of orchids.</title>
        <authorList>
            <person name="Zhang G.Q."/>
            <person name="Liu K.W."/>
            <person name="Li Z."/>
            <person name="Lohaus R."/>
            <person name="Hsiao Y.Y."/>
            <person name="Niu S.C."/>
            <person name="Wang J.Y."/>
            <person name="Lin Y.C."/>
            <person name="Xu Q."/>
            <person name="Chen L.J."/>
            <person name="Yoshida K."/>
            <person name="Fujiwara S."/>
            <person name="Wang Z.W."/>
            <person name="Zhang Y.Q."/>
            <person name="Mitsuda N."/>
            <person name="Wang M."/>
            <person name="Liu G.H."/>
            <person name="Pecoraro L."/>
            <person name="Huang H.X."/>
            <person name="Xiao X.J."/>
            <person name="Lin M."/>
            <person name="Wu X.Y."/>
            <person name="Wu W.L."/>
            <person name="Chen Y.Y."/>
            <person name="Chang S.B."/>
            <person name="Sakamoto S."/>
            <person name="Ohme-Takagi M."/>
            <person name="Yagi M."/>
            <person name="Zeng S.J."/>
            <person name="Shen C.Y."/>
            <person name="Yeh C.M."/>
            <person name="Luo Y.B."/>
            <person name="Tsai W.C."/>
            <person name="Van de Peer Y."/>
            <person name="Liu Z.J."/>
        </authorList>
    </citation>
    <scope>NUCLEOTIDE SEQUENCE [LARGE SCALE GENOMIC DNA]</scope>
    <source>
        <tissue evidence="2">The whole plant</tissue>
    </source>
</reference>
<evidence type="ECO:0000313" key="3">
    <source>
        <dbReference type="Proteomes" id="UP000233837"/>
    </source>
</evidence>
<keyword evidence="1" id="KW-0472">Membrane</keyword>
<name>A0A2I0XF61_9ASPA</name>
<dbReference type="EMBL" id="KZ501942">
    <property type="protein sequence ID" value="PKU86556.1"/>
    <property type="molecule type" value="Genomic_DNA"/>
</dbReference>
<dbReference type="GO" id="GO:0051762">
    <property type="term" value="P:sesquiterpene biosynthetic process"/>
    <property type="evidence" value="ECO:0007669"/>
    <property type="project" value="TreeGrafter"/>
</dbReference>
<dbReference type="GO" id="GO:0009975">
    <property type="term" value="F:cyclase activity"/>
    <property type="evidence" value="ECO:0007669"/>
    <property type="project" value="TreeGrafter"/>
</dbReference>